<keyword evidence="3" id="KW-1185">Reference proteome</keyword>
<feature type="coiled-coil region" evidence="1">
    <location>
        <begin position="93"/>
        <end position="162"/>
    </location>
</feature>
<organism evidence="2 3">
    <name type="scientific">Phytophthora boehmeriae</name>
    <dbReference type="NCBI Taxonomy" id="109152"/>
    <lineage>
        <taxon>Eukaryota</taxon>
        <taxon>Sar</taxon>
        <taxon>Stramenopiles</taxon>
        <taxon>Oomycota</taxon>
        <taxon>Peronosporomycetes</taxon>
        <taxon>Peronosporales</taxon>
        <taxon>Peronosporaceae</taxon>
        <taxon>Phytophthora</taxon>
    </lineage>
</organism>
<dbReference type="Proteomes" id="UP000693981">
    <property type="component" value="Unassembled WGS sequence"/>
</dbReference>
<sequence>MNAAESNEFHMRIDCARAEAQAVAEQLQSTRNDISTTIEAAEKLTVEAYSIKLRREELERDEAALAASEALAVQNKVLAEKRLMEVGGYECVVRVLRKALQKAKLEILDTEDETRALILQELHVRSQIANLTANLTTTQENVARLQQECAIAAAKKRETDEKLHQLSQFLQQALHPKSTSSNIDLRPASPTLP</sequence>
<keyword evidence="1" id="KW-0175">Coiled coil</keyword>
<proteinExistence type="predicted"/>
<dbReference type="EMBL" id="JAGDFL010000056">
    <property type="protein sequence ID" value="KAG7399320.1"/>
    <property type="molecule type" value="Genomic_DNA"/>
</dbReference>
<evidence type="ECO:0000256" key="1">
    <source>
        <dbReference type="SAM" id="Coils"/>
    </source>
</evidence>
<protein>
    <submittedName>
        <fullName evidence="2">Ribonuclease P protein subunit p25</fullName>
    </submittedName>
</protein>
<comment type="caution">
    <text evidence="2">The sequence shown here is derived from an EMBL/GenBank/DDBJ whole genome shotgun (WGS) entry which is preliminary data.</text>
</comment>
<reference evidence="2" key="1">
    <citation type="submission" date="2021-02" db="EMBL/GenBank/DDBJ databases">
        <authorList>
            <person name="Palmer J.M."/>
        </authorList>
    </citation>
    <scope>NUCLEOTIDE SEQUENCE</scope>
    <source>
        <strain evidence="2">SCRP23</strain>
    </source>
</reference>
<accession>A0A8T1X706</accession>
<evidence type="ECO:0000313" key="3">
    <source>
        <dbReference type="Proteomes" id="UP000693981"/>
    </source>
</evidence>
<gene>
    <name evidence="2" type="primary">RPP25_1</name>
    <name evidence="2" type="ORF">PHYBOEH_009122</name>
</gene>
<dbReference type="AlphaFoldDB" id="A0A8T1X706"/>
<feature type="coiled-coil region" evidence="1">
    <location>
        <begin position="13"/>
        <end position="44"/>
    </location>
</feature>
<name>A0A8T1X706_9STRA</name>
<evidence type="ECO:0000313" key="2">
    <source>
        <dbReference type="EMBL" id="KAG7399320.1"/>
    </source>
</evidence>
<dbReference type="OrthoDB" id="424402at2759"/>